<proteinExistence type="predicted"/>
<feature type="signal peptide" evidence="1">
    <location>
        <begin position="1"/>
        <end position="25"/>
    </location>
</feature>
<sequence length="413" mass="45218">MSLLRQTVLLFPLVLSLACASPAPAVRAPAPEAGPPDLVLVESSPVETSLDHADIPDAKDVWPEMINGATRTVDVAQFYLSNEPGSRLEPVVQALEAAADRGVKVRVLAEEKFYKTYPETLERLAKRPGIEMRRMDTAKSMGGVLHAKYFVVDGREAFLGSQNFDWRSLEHIQELGLRIRVPEVVRSLVDVFELDWALAAGGEKPQVATTVGGPFPARVEGGAVRVRPALSPQGWLPDPATWDLPQMVKLIDGAKRSVRVQVLTYRAKSRDGSTFPELEEALKRAAARGVTVELLVADWGKRKGTIEGLQALQAPPGLTVKMVTIPQWSGGFVPFARVVHAKYLVVDGAQAWVGTSNWERDYFTHSRNVGVIVEGEAFARQLERFFADTWSSPYATEVDPKATYTAPNISGTP</sequence>
<dbReference type="PANTHER" id="PTHR10185:SF17">
    <property type="entry name" value="GM01519P-RELATED"/>
    <property type="match status" value="1"/>
</dbReference>
<dbReference type="InterPro" id="IPR050874">
    <property type="entry name" value="Diverse_PLD-related"/>
</dbReference>
<keyword evidence="4" id="KW-1185">Reference proteome</keyword>
<organism evidence="3 4">
    <name type="scientific">Archangium minus</name>
    <dbReference type="NCBI Taxonomy" id="83450"/>
    <lineage>
        <taxon>Bacteria</taxon>
        <taxon>Pseudomonadati</taxon>
        <taxon>Myxococcota</taxon>
        <taxon>Myxococcia</taxon>
        <taxon>Myxococcales</taxon>
        <taxon>Cystobacterineae</taxon>
        <taxon>Archangiaceae</taxon>
        <taxon>Archangium</taxon>
    </lineage>
</organism>
<feature type="domain" description="PLD phosphodiesterase" evidence="2">
    <location>
        <begin position="141"/>
        <end position="168"/>
    </location>
</feature>
<dbReference type="Pfam" id="PF13091">
    <property type="entry name" value="PLDc_2"/>
    <property type="match status" value="2"/>
</dbReference>
<gene>
    <name evidence="3" type="ORF">F0U60_03205</name>
</gene>
<dbReference type="SUPFAM" id="SSF56024">
    <property type="entry name" value="Phospholipase D/nuclease"/>
    <property type="match status" value="2"/>
</dbReference>
<dbReference type="InterPro" id="IPR001736">
    <property type="entry name" value="PLipase_D/transphosphatidylase"/>
</dbReference>
<dbReference type="Proteomes" id="UP001611383">
    <property type="component" value="Chromosome"/>
</dbReference>
<dbReference type="PROSITE" id="PS51257">
    <property type="entry name" value="PROKAR_LIPOPROTEIN"/>
    <property type="match status" value="1"/>
</dbReference>
<dbReference type="InterPro" id="IPR025202">
    <property type="entry name" value="PLD-like_dom"/>
</dbReference>
<dbReference type="PANTHER" id="PTHR10185">
    <property type="entry name" value="PHOSPHOLIPASE D - RELATED"/>
    <property type="match status" value="1"/>
</dbReference>
<evidence type="ECO:0000313" key="3">
    <source>
        <dbReference type="EMBL" id="WNG43214.1"/>
    </source>
</evidence>
<dbReference type="RefSeq" id="WP_395813800.1">
    <property type="nucleotide sequence ID" value="NZ_CP043494.1"/>
</dbReference>
<keyword evidence="1" id="KW-0732">Signal</keyword>
<name>A0ABY9WHE2_9BACT</name>
<protein>
    <submittedName>
        <fullName evidence="3">Phospholipase</fullName>
    </submittedName>
</protein>
<dbReference type="EMBL" id="CP043494">
    <property type="protein sequence ID" value="WNG43214.1"/>
    <property type="molecule type" value="Genomic_DNA"/>
</dbReference>
<dbReference type="Gene3D" id="3.30.870.10">
    <property type="entry name" value="Endonuclease Chain A"/>
    <property type="match status" value="2"/>
</dbReference>
<feature type="domain" description="PLD phosphodiesterase" evidence="2">
    <location>
        <begin position="335"/>
        <end position="362"/>
    </location>
</feature>
<evidence type="ECO:0000259" key="2">
    <source>
        <dbReference type="PROSITE" id="PS50035"/>
    </source>
</evidence>
<dbReference type="PROSITE" id="PS50035">
    <property type="entry name" value="PLD"/>
    <property type="match status" value="2"/>
</dbReference>
<reference evidence="3 4" key="1">
    <citation type="submission" date="2019-08" db="EMBL/GenBank/DDBJ databases">
        <title>Archangium and Cystobacter genomes.</title>
        <authorList>
            <person name="Chen I.-C.K."/>
            <person name="Wielgoss S."/>
        </authorList>
    </citation>
    <scope>NUCLEOTIDE SEQUENCE [LARGE SCALE GENOMIC DNA]</scope>
    <source>
        <strain evidence="3 4">Cbm 6</strain>
    </source>
</reference>
<evidence type="ECO:0000256" key="1">
    <source>
        <dbReference type="SAM" id="SignalP"/>
    </source>
</evidence>
<feature type="chain" id="PRO_5045741333" evidence="1">
    <location>
        <begin position="26"/>
        <end position="413"/>
    </location>
</feature>
<evidence type="ECO:0000313" key="4">
    <source>
        <dbReference type="Proteomes" id="UP001611383"/>
    </source>
</evidence>
<accession>A0ABY9WHE2</accession>
<dbReference type="CDD" id="cd09107">
    <property type="entry name" value="PLDc_vPLD3_4_5_like_2"/>
    <property type="match status" value="1"/>
</dbReference>
<dbReference type="SMART" id="SM00155">
    <property type="entry name" value="PLDc"/>
    <property type="match status" value="2"/>
</dbReference>